<protein>
    <submittedName>
        <fullName evidence="10">SusC/RagA family TonB-linked outer membrane protein</fullName>
    </submittedName>
</protein>
<evidence type="ECO:0000256" key="6">
    <source>
        <dbReference type="ARBA" id="ARBA00023237"/>
    </source>
</evidence>
<evidence type="ECO:0000313" key="11">
    <source>
        <dbReference type="Proteomes" id="UP000267223"/>
    </source>
</evidence>
<keyword evidence="5 7" id="KW-0472">Membrane</keyword>
<dbReference type="InterPro" id="IPR037066">
    <property type="entry name" value="Plug_dom_sf"/>
</dbReference>
<evidence type="ECO:0000259" key="9">
    <source>
        <dbReference type="Pfam" id="PF07715"/>
    </source>
</evidence>
<dbReference type="PROSITE" id="PS52016">
    <property type="entry name" value="TONB_DEPENDENT_REC_3"/>
    <property type="match status" value="1"/>
</dbReference>
<proteinExistence type="inferred from homology"/>
<evidence type="ECO:0000256" key="1">
    <source>
        <dbReference type="ARBA" id="ARBA00004571"/>
    </source>
</evidence>
<keyword evidence="3 7" id="KW-1134">Transmembrane beta strand</keyword>
<evidence type="ECO:0000256" key="4">
    <source>
        <dbReference type="ARBA" id="ARBA00022692"/>
    </source>
</evidence>
<keyword evidence="6 7" id="KW-0998">Cell outer membrane</keyword>
<comment type="caution">
    <text evidence="10">The sequence shown here is derived from an EMBL/GenBank/DDBJ whole genome shotgun (WGS) entry which is preliminary data.</text>
</comment>
<dbReference type="InterPro" id="IPR008969">
    <property type="entry name" value="CarboxyPept-like_regulatory"/>
</dbReference>
<reference evidence="10 11" key="1">
    <citation type="submission" date="2018-11" db="EMBL/GenBank/DDBJ databases">
        <title>Draft genome sequence of Ferruginibacter sp. BO-59.</title>
        <authorList>
            <person name="Im W.T."/>
        </authorList>
    </citation>
    <scope>NUCLEOTIDE SEQUENCE [LARGE SCALE GENOMIC DNA]</scope>
    <source>
        <strain evidence="10 11">BO-59</strain>
    </source>
</reference>
<comment type="similarity">
    <text evidence="7">Belongs to the TonB-dependent receptor family.</text>
</comment>
<dbReference type="Proteomes" id="UP000267223">
    <property type="component" value="Unassembled WGS sequence"/>
</dbReference>
<dbReference type="InterPro" id="IPR039426">
    <property type="entry name" value="TonB-dep_rcpt-like"/>
</dbReference>
<comment type="subcellular location">
    <subcellularLocation>
        <location evidence="1 7">Cell outer membrane</location>
        <topology evidence="1 7">Multi-pass membrane protein</topology>
    </subcellularLocation>
</comment>
<dbReference type="Gene3D" id="2.170.130.10">
    <property type="entry name" value="TonB-dependent receptor, plug domain"/>
    <property type="match status" value="1"/>
</dbReference>
<keyword evidence="8" id="KW-0732">Signal</keyword>
<evidence type="ECO:0000256" key="8">
    <source>
        <dbReference type="SAM" id="SignalP"/>
    </source>
</evidence>
<evidence type="ECO:0000256" key="3">
    <source>
        <dbReference type="ARBA" id="ARBA00022452"/>
    </source>
</evidence>
<dbReference type="NCBIfam" id="TIGR04056">
    <property type="entry name" value="OMP_RagA_SusC"/>
    <property type="match status" value="1"/>
</dbReference>
<organism evidence="10 11">
    <name type="scientific">Hanamia caeni</name>
    <dbReference type="NCBI Taxonomy" id="2294116"/>
    <lineage>
        <taxon>Bacteria</taxon>
        <taxon>Pseudomonadati</taxon>
        <taxon>Bacteroidota</taxon>
        <taxon>Chitinophagia</taxon>
        <taxon>Chitinophagales</taxon>
        <taxon>Chitinophagaceae</taxon>
        <taxon>Hanamia</taxon>
    </lineage>
</organism>
<dbReference type="SUPFAM" id="SSF56935">
    <property type="entry name" value="Porins"/>
    <property type="match status" value="1"/>
</dbReference>
<dbReference type="Gene3D" id="2.40.170.20">
    <property type="entry name" value="TonB-dependent receptor, beta-barrel domain"/>
    <property type="match status" value="1"/>
</dbReference>
<name>A0A3M9NFP9_9BACT</name>
<evidence type="ECO:0000256" key="2">
    <source>
        <dbReference type="ARBA" id="ARBA00022448"/>
    </source>
</evidence>
<feature type="chain" id="PRO_5018325146" evidence="8">
    <location>
        <begin position="21"/>
        <end position="1078"/>
    </location>
</feature>
<dbReference type="Pfam" id="PF13715">
    <property type="entry name" value="CarbopepD_reg_2"/>
    <property type="match status" value="1"/>
</dbReference>
<keyword evidence="4 7" id="KW-0812">Transmembrane</keyword>
<feature type="signal peptide" evidence="8">
    <location>
        <begin position="1"/>
        <end position="20"/>
    </location>
</feature>
<dbReference type="InterPro" id="IPR023996">
    <property type="entry name" value="TonB-dep_OMP_SusC/RagA"/>
</dbReference>
<keyword evidence="11" id="KW-1185">Reference proteome</keyword>
<dbReference type="Pfam" id="PF07715">
    <property type="entry name" value="Plug"/>
    <property type="match status" value="1"/>
</dbReference>
<keyword evidence="2 7" id="KW-0813">Transport</keyword>
<dbReference type="RefSeq" id="WP_123120528.1">
    <property type="nucleotide sequence ID" value="NZ_RJJR01000007.1"/>
</dbReference>
<accession>A0A3M9NFP9</accession>
<dbReference type="GO" id="GO:0009279">
    <property type="term" value="C:cell outer membrane"/>
    <property type="evidence" value="ECO:0007669"/>
    <property type="project" value="UniProtKB-SubCell"/>
</dbReference>
<feature type="domain" description="TonB-dependent receptor plug" evidence="9">
    <location>
        <begin position="115"/>
        <end position="222"/>
    </location>
</feature>
<dbReference type="Gene3D" id="2.60.40.1120">
    <property type="entry name" value="Carboxypeptidase-like, regulatory domain"/>
    <property type="match status" value="1"/>
</dbReference>
<dbReference type="AlphaFoldDB" id="A0A3M9NFP9"/>
<dbReference type="InterPro" id="IPR036942">
    <property type="entry name" value="Beta-barrel_TonB_sf"/>
</dbReference>
<dbReference type="OrthoDB" id="9768177at2"/>
<sequence>MRKFLALFAVLMLSGALAFAQEKTISGKVSDQNGNPVPFATVVIQGTNTGVASDANGKFILKTNPGNKLTISATGMKTTEVTVGAGNFLDVQMQTDQVALQEVVVTGAFGIKKDERTTSNSYQVISQEQLDVIPHSNITDALAGKVAGVQFRGQSPMKLNTAGEGFMRIRGGQSLNDVGPIFVVDGTVVNSFDINPDDIASVTVLKGANATALFGGTASNGAIVMTTKKGVQKGVGIQVNQSVTFDKVYILPQYQNLYAGGASANLITFHWQDGMPEGWKALDGKGYPDYTDDASWGPKMEGQEYIPWYAWFPGTKYSFKTAKLTPQPDNVRDFYNTGVTTNSNIAFSKGGDNYNFRLSYSNQSIKGMLPNSNSSKNNFFTSVSYDLNPHFNAGANLTFNTQNINGEFNDDYSNFSSGSFNQWFHRDLDMGIEREFKNFLSPIGTLASWNFTSNPNSYDPADPASFWPGNFWYNPFSYFDNVDYTRYRNRLFGDIHLTYKLNNNFNIRATVRKNQLTTRNSYITKSIVEHSANQTGVLASYQPEETDYQEYNYELLANYQQKFGDFDVSVLGGANKNTTNYMSMVMATQQGLNIDDLYAITNSKAQPSLSNLREKSETNSLFASGDFGYNKIVNLNLTVRNDWYSTLPADHNSLLSPSAGVSFVFSELTGPGISWLSFGKVFGSWGKKPLALGIYQNNLAYNLNQFSWNGNFLIETPNSLPDPNLKGSLITTYEAGLDLRFINNRYGLKATFYHELNDKAPISVTIDGISGFTSKVVNAASIERTGLEFEVNVNPIASRNFSWNINATFSYLLHNKVLNLFGDQQRIPMSGQVTFASAYFALQAYQEKGKDWGQLIGGGAKRDSATGLYLYKVTKDANGNPTRATNILDPEKHWGSIVPKVNGGLINSLTYKDFVFNFSIDYQVGGKYFSLDENWGEYSGLLATTAATNDKGKNVRDAVADGGGVHVKGIDAADGKPVDFYMSAQRYFHSFLQASAERYIHDLTYVKLREISLGYQLPVKKWGANWLNGAVVSVIARNPWLIYNKNKNFDPSEVSVTAGSNAQYPGTRSLGFELKLNF</sequence>
<evidence type="ECO:0000313" key="10">
    <source>
        <dbReference type="EMBL" id="RNI36610.1"/>
    </source>
</evidence>
<gene>
    <name evidence="10" type="ORF">EFY79_09790</name>
</gene>
<dbReference type="EMBL" id="RJJR01000007">
    <property type="protein sequence ID" value="RNI36610.1"/>
    <property type="molecule type" value="Genomic_DNA"/>
</dbReference>
<dbReference type="InterPro" id="IPR012910">
    <property type="entry name" value="Plug_dom"/>
</dbReference>
<evidence type="ECO:0000256" key="5">
    <source>
        <dbReference type="ARBA" id="ARBA00023136"/>
    </source>
</evidence>
<evidence type="ECO:0000256" key="7">
    <source>
        <dbReference type="PROSITE-ProRule" id="PRU01360"/>
    </source>
</evidence>
<dbReference type="SUPFAM" id="SSF49464">
    <property type="entry name" value="Carboxypeptidase regulatory domain-like"/>
    <property type="match status" value="1"/>
</dbReference>